<dbReference type="PANTHER" id="PTHR34700:SF4">
    <property type="entry name" value="PHAGE-LIKE ELEMENT PBSX PROTEIN XKDP"/>
    <property type="match status" value="1"/>
</dbReference>
<dbReference type="Proteomes" id="UP000216107">
    <property type="component" value="Unassembled WGS sequence"/>
</dbReference>
<reference evidence="4 5" key="2">
    <citation type="submission" date="2017-07" db="EMBL/GenBank/DDBJ databases">
        <title>Candidatus Dactylopiibacterium carminicum, a nitrogen-fixing symbiont of the cochineal insect Dactylopius coccus and Dactylopius opuntiae (Hemiptera: Coccoidea: Dactylopiidae).</title>
        <authorList>
            <person name="Vera A."/>
        </authorList>
    </citation>
    <scope>NUCLEOTIDE SEQUENCE [LARGE SCALE GENOMIC DNA]</scope>
    <source>
        <strain evidence="4 5">NFDCM</strain>
    </source>
</reference>
<evidence type="ECO:0000313" key="4">
    <source>
        <dbReference type="EMBL" id="PAS95304.1"/>
    </source>
</evidence>
<dbReference type="InterPro" id="IPR052196">
    <property type="entry name" value="Bact_Kbp"/>
</dbReference>
<protein>
    <submittedName>
        <fullName evidence="3">LysM domain-containing protein</fullName>
    </submittedName>
    <submittedName>
        <fullName evidence="4">Peptidoglycan-binding protein</fullName>
    </submittedName>
</protein>
<evidence type="ECO:0000313" key="5">
    <source>
        <dbReference type="Proteomes" id="UP000216107"/>
    </source>
</evidence>
<reference evidence="3 6" key="1">
    <citation type="submission" date="2016-08" db="EMBL/GenBank/DDBJ databases">
        <title>Candidatus Dactylopiibacterium carminicum genome sequence.</title>
        <authorList>
            <person name="Ramirez-Puebla S.T."/>
            <person name="Ormeno-Orrillo E."/>
            <person name="Vera-Ponce De Leon A."/>
            <person name="Luis L."/>
            <person name="Sanchez-Flores A."/>
            <person name="Monica R."/>
            <person name="Martinez-Romero E."/>
        </authorList>
    </citation>
    <scope>NUCLEOTIDE SEQUENCE [LARGE SCALE GENOMIC DNA]</scope>
    <source>
        <strain evidence="3">END1</strain>
    </source>
</reference>
<dbReference type="Pfam" id="PF01476">
    <property type="entry name" value="LysM"/>
    <property type="match status" value="1"/>
</dbReference>
<dbReference type="PANTHER" id="PTHR34700">
    <property type="entry name" value="POTASSIUM BINDING PROTEIN KBP"/>
    <property type="match status" value="1"/>
</dbReference>
<comment type="caution">
    <text evidence="4">The sequence shown here is derived from an EMBL/GenBank/DDBJ whole genome shotgun (WGS) entry which is preliminary data.</text>
</comment>
<feature type="domain" description="LysM" evidence="2">
    <location>
        <begin position="79"/>
        <end position="128"/>
    </location>
</feature>
<sequence length="392" mass="41747">MSAGSAPGLRRDRSTDVQSIPEVESTGLSDGRNRAAIQPRMGLTMLKRTLVGLFCAAVAASSIAADESTPAQLADNAPDTYVVKRGDTLWGISGMFLKQPWRWPEVWRMNQEQIRNPHLIYPGQIVVLDRNGPTLSLGRNLGPNNTIKLSPQVYSTPANSPITSVPLDAIRSFLVEPLVTEDEDLPGQPTVIAIQEERVLAGTGDIIYGQNLLPESPAWDIYRRGKPIVDPVGQQVLGYEAQFVATAQVSQPERDGKAAELKVIAAKQEIISGDRMMPAAKSELLAAPPHSPAKGLQTAVASIYGGVGVGGRNSVIVLAGGHNIGLEPGHVLALSRAGGTTIYRGDGRAQEIALPDTPLGLAYVFRTFNRVSYALVMEANGPVRTGDKAAAP</sequence>
<dbReference type="SMART" id="SM00257">
    <property type="entry name" value="LysM"/>
    <property type="match status" value="1"/>
</dbReference>
<dbReference type="Proteomes" id="UP000623509">
    <property type="component" value="Unassembled WGS sequence"/>
</dbReference>
<dbReference type="SUPFAM" id="SSF54106">
    <property type="entry name" value="LysM domain"/>
    <property type="match status" value="1"/>
</dbReference>
<dbReference type="Gene3D" id="3.10.350.10">
    <property type="entry name" value="LysM domain"/>
    <property type="match status" value="1"/>
</dbReference>
<dbReference type="InterPro" id="IPR036779">
    <property type="entry name" value="LysM_dom_sf"/>
</dbReference>
<gene>
    <name evidence="3" type="ORF">BGI27_00170</name>
    <name evidence="4" type="ORF">CGU29_00205</name>
</gene>
<evidence type="ECO:0000313" key="6">
    <source>
        <dbReference type="Proteomes" id="UP000623509"/>
    </source>
</evidence>
<evidence type="ECO:0000313" key="3">
    <source>
        <dbReference type="EMBL" id="KAF7600805.1"/>
    </source>
</evidence>
<name>A0A272EYU7_9RHOO</name>
<dbReference type="EMBL" id="NMRN01000001">
    <property type="protein sequence ID" value="PAS95304.1"/>
    <property type="molecule type" value="Genomic_DNA"/>
</dbReference>
<accession>A0A272EYU7</accession>
<evidence type="ECO:0000259" key="2">
    <source>
        <dbReference type="PROSITE" id="PS51782"/>
    </source>
</evidence>
<proteinExistence type="predicted"/>
<dbReference type="OrthoDB" id="9765158at2"/>
<dbReference type="CDD" id="cd00118">
    <property type="entry name" value="LysM"/>
    <property type="match status" value="1"/>
</dbReference>
<dbReference type="PROSITE" id="PS51782">
    <property type="entry name" value="LYSM"/>
    <property type="match status" value="1"/>
</dbReference>
<evidence type="ECO:0000256" key="1">
    <source>
        <dbReference type="SAM" id="MobiDB-lite"/>
    </source>
</evidence>
<dbReference type="InterPro" id="IPR018392">
    <property type="entry name" value="LysM"/>
</dbReference>
<dbReference type="EMBL" id="MDUX01000001">
    <property type="protein sequence ID" value="KAF7600805.1"/>
    <property type="molecule type" value="Genomic_DNA"/>
</dbReference>
<keyword evidence="6" id="KW-1185">Reference proteome</keyword>
<organism evidence="4 5">
    <name type="scientific">Candidatus Dactylopiibacterium carminicum</name>
    <dbReference type="NCBI Taxonomy" id="857335"/>
    <lineage>
        <taxon>Bacteria</taxon>
        <taxon>Pseudomonadati</taxon>
        <taxon>Pseudomonadota</taxon>
        <taxon>Betaproteobacteria</taxon>
        <taxon>Rhodocyclales</taxon>
        <taxon>Rhodocyclaceae</taxon>
        <taxon>Candidatus Dactylopiibacterium</taxon>
    </lineage>
</organism>
<dbReference type="AlphaFoldDB" id="A0A272EYU7"/>
<feature type="region of interest" description="Disordered" evidence="1">
    <location>
        <begin position="1"/>
        <end position="33"/>
    </location>
</feature>